<keyword evidence="2" id="KW-1185">Reference proteome</keyword>
<dbReference type="Proteomes" id="UP000799755">
    <property type="component" value="Unassembled WGS sequence"/>
</dbReference>
<accession>A0ACB6RH46</accession>
<evidence type="ECO:0000313" key="1">
    <source>
        <dbReference type="EMBL" id="KAF2477665.1"/>
    </source>
</evidence>
<evidence type="ECO:0000313" key="2">
    <source>
        <dbReference type="Proteomes" id="UP000799755"/>
    </source>
</evidence>
<name>A0ACB6RH46_9PLEO</name>
<dbReference type="EMBL" id="MU003492">
    <property type="protein sequence ID" value="KAF2477665.1"/>
    <property type="molecule type" value="Genomic_DNA"/>
</dbReference>
<reference evidence="1" key="1">
    <citation type="journal article" date="2020" name="Stud. Mycol.">
        <title>101 Dothideomycetes genomes: a test case for predicting lifestyles and emergence of pathogens.</title>
        <authorList>
            <person name="Haridas S."/>
            <person name="Albert R."/>
            <person name="Binder M."/>
            <person name="Bloem J."/>
            <person name="Labutti K."/>
            <person name="Salamov A."/>
            <person name="Andreopoulos B."/>
            <person name="Baker S."/>
            <person name="Barry K."/>
            <person name="Bills G."/>
            <person name="Bluhm B."/>
            <person name="Cannon C."/>
            <person name="Castanera R."/>
            <person name="Culley D."/>
            <person name="Daum C."/>
            <person name="Ezra D."/>
            <person name="Gonzalez J."/>
            <person name="Henrissat B."/>
            <person name="Kuo A."/>
            <person name="Liang C."/>
            <person name="Lipzen A."/>
            <person name="Lutzoni F."/>
            <person name="Magnuson J."/>
            <person name="Mondo S."/>
            <person name="Nolan M."/>
            <person name="Ohm R."/>
            <person name="Pangilinan J."/>
            <person name="Park H.-J."/>
            <person name="Ramirez L."/>
            <person name="Alfaro M."/>
            <person name="Sun H."/>
            <person name="Tritt A."/>
            <person name="Yoshinaga Y."/>
            <person name="Zwiers L.-H."/>
            <person name="Turgeon B."/>
            <person name="Goodwin S."/>
            <person name="Spatafora J."/>
            <person name="Crous P."/>
            <person name="Grigoriev I."/>
        </authorList>
    </citation>
    <scope>NUCLEOTIDE SEQUENCE</scope>
    <source>
        <strain evidence="1">ATCC 200398</strain>
    </source>
</reference>
<comment type="caution">
    <text evidence="1">The sequence shown here is derived from an EMBL/GenBank/DDBJ whole genome shotgun (WGS) entry which is preliminary data.</text>
</comment>
<protein>
    <submittedName>
        <fullName evidence="1">Clavaminate synthase-like protein</fullName>
    </submittedName>
</protein>
<gene>
    <name evidence="1" type="ORF">BDR25DRAFT_364556</name>
</gene>
<organism evidence="1 2">
    <name type="scientific">Lindgomyces ingoldianus</name>
    <dbReference type="NCBI Taxonomy" id="673940"/>
    <lineage>
        <taxon>Eukaryota</taxon>
        <taxon>Fungi</taxon>
        <taxon>Dikarya</taxon>
        <taxon>Ascomycota</taxon>
        <taxon>Pezizomycotina</taxon>
        <taxon>Dothideomycetes</taxon>
        <taxon>Pleosporomycetidae</taxon>
        <taxon>Pleosporales</taxon>
        <taxon>Lindgomycetaceae</taxon>
        <taxon>Lindgomyces</taxon>
    </lineage>
</organism>
<proteinExistence type="predicted"/>
<sequence length="258" mass="30000">MVKFKQPGFSSRTFRVAAGTVERQYDIGQGNFNLPLEDKGDPKYRCNFAQGNYFGYRAAHEKKVMRMDDLDNVESANIPKFISAYENEPFYPFFHQYRADIENFSQRSLELAAKHLYEEKSEDFLRYMIYWLRSPEDDRKVENTWSRAHNDFGSLTLPWSQKIAGLQLKTLSGEWKYVPPVDNGIICNVGNTLDFWSAGYLKSTTHRVVRPPRDQSHIHRLGLFYFVRAGDEVDISPPLRPCSSALVASEMIRRLQHL</sequence>